<evidence type="ECO:0000313" key="4">
    <source>
        <dbReference type="EMBL" id="SKC51651.1"/>
    </source>
</evidence>
<keyword evidence="3" id="KW-1133">Transmembrane helix</keyword>
<comment type="similarity">
    <text evidence="1 2">Belongs to the BioY family.</text>
</comment>
<dbReference type="InterPro" id="IPR003784">
    <property type="entry name" value="BioY"/>
</dbReference>
<keyword evidence="2" id="KW-0813">Transport</keyword>
<feature type="transmembrane region" description="Helical" evidence="3">
    <location>
        <begin position="129"/>
        <end position="152"/>
    </location>
</feature>
<evidence type="ECO:0000313" key="5">
    <source>
        <dbReference type="Proteomes" id="UP000190857"/>
    </source>
</evidence>
<organism evidence="4 5">
    <name type="scientific">Okibacterium fritillariae</name>
    <dbReference type="NCBI Taxonomy" id="123320"/>
    <lineage>
        <taxon>Bacteria</taxon>
        <taxon>Bacillati</taxon>
        <taxon>Actinomycetota</taxon>
        <taxon>Actinomycetes</taxon>
        <taxon>Micrococcales</taxon>
        <taxon>Microbacteriaceae</taxon>
        <taxon>Okibacterium</taxon>
    </lineage>
</organism>
<gene>
    <name evidence="4" type="ORF">SAMN06309945_1617</name>
</gene>
<feature type="transmembrane region" description="Helical" evidence="3">
    <location>
        <begin position="23"/>
        <end position="41"/>
    </location>
</feature>
<sequence length="209" mass="21649">MTSVTFDRARPTLADALVQNRSLATDAALVVAGTAVVAGLAQVSIPLWPVPITGQTLAVILVGASLGARRGFASLALYLVLGVAGLPIFAEFTGGPLSVLKPSFGFIIGMVFTAGLVGWLAERNWDKKFWLAFLGFILASIVPFLFGVPYMAIVLGNLGIDNSLANVLALGVFPFIVGGIVKAAIAAGLLPLAWKGVRSIDARKDGSAN</sequence>
<dbReference type="PIRSF" id="PIRSF016661">
    <property type="entry name" value="BioY"/>
    <property type="match status" value="1"/>
</dbReference>
<dbReference type="AlphaFoldDB" id="A0A1T5JJL3"/>
<feature type="transmembrane region" description="Helical" evidence="3">
    <location>
        <begin position="47"/>
        <end position="68"/>
    </location>
</feature>
<feature type="transmembrane region" description="Helical" evidence="3">
    <location>
        <begin position="172"/>
        <end position="194"/>
    </location>
</feature>
<dbReference type="EMBL" id="FUZP01000001">
    <property type="protein sequence ID" value="SKC51651.1"/>
    <property type="molecule type" value="Genomic_DNA"/>
</dbReference>
<feature type="transmembrane region" description="Helical" evidence="3">
    <location>
        <begin position="75"/>
        <end position="92"/>
    </location>
</feature>
<dbReference type="PANTHER" id="PTHR34295">
    <property type="entry name" value="BIOTIN TRANSPORTER BIOY"/>
    <property type="match status" value="1"/>
</dbReference>
<dbReference type="GO" id="GO:0005886">
    <property type="term" value="C:plasma membrane"/>
    <property type="evidence" value="ECO:0007669"/>
    <property type="project" value="UniProtKB-SubCell"/>
</dbReference>
<feature type="transmembrane region" description="Helical" evidence="3">
    <location>
        <begin position="104"/>
        <end position="122"/>
    </location>
</feature>
<evidence type="ECO:0000256" key="1">
    <source>
        <dbReference type="ARBA" id="ARBA00010692"/>
    </source>
</evidence>
<dbReference type="STRING" id="123320.SAMN06309945_1617"/>
<protein>
    <recommendedName>
        <fullName evidence="2">Biotin transporter</fullName>
    </recommendedName>
</protein>
<name>A0A1T5JJL3_9MICO</name>
<keyword evidence="2 3" id="KW-0472">Membrane</keyword>
<dbReference type="RefSeq" id="WP_079727608.1">
    <property type="nucleotide sequence ID" value="NZ_FUZP01000001.1"/>
</dbReference>
<evidence type="ECO:0000256" key="3">
    <source>
        <dbReference type="SAM" id="Phobius"/>
    </source>
</evidence>
<evidence type="ECO:0000256" key="2">
    <source>
        <dbReference type="PIRNR" id="PIRNR016661"/>
    </source>
</evidence>
<keyword evidence="3" id="KW-0812">Transmembrane</keyword>
<dbReference type="OrthoDB" id="1496139at2"/>
<keyword evidence="2" id="KW-1003">Cell membrane</keyword>
<dbReference type="GO" id="GO:0015225">
    <property type="term" value="F:biotin transmembrane transporter activity"/>
    <property type="evidence" value="ECO:0007669"/>
    <property type="project" value="UniProtKB-UniRule"/>
</dbReference>
<dbReference type="Gene3D" id="1.10.1760.20">
    <property type="match status" value="1"/>
</dbReference>
<accession>A0A1T5JJL3</accession>
<reference evidence="4 5" key="1">
    <citation type="submission" date="2017-02" db="EMBL/GenBank/DDBJ databases">
        <authorList>
            <person name="Peterson S.W."/>
        </authorList>
    </citation>
    <scope>NUCLEOTIDE SEQUENCE [LARGE SCALE GENOMIC DNA]</scope>
    <source>
        <strain evidence="4 5">VKM Ac-2059</strain>
    </source>
</reference>
<keyword evidence="5" id="KW-1185">Reference proteome</keyword>
<dbReference type="Pfam" id="PF02632">
    <property type="entry name" value="BioY"/>
    <property type="match status" value="1"/>
</dbReference>
<dbReference type="PANTHER" id="PTHR34295:SF1">
    <property type="entry name" value="BIOTIN TRANSPORTER BIOY"/>
    <property type="match status" value="1"/>
</dbReference>
<comment type="subcellular location">
    <subcellularLocation>
        <location evidence="2">Cell membrane</location>
        <topology evidence="2">Multi-pass membrane protein</topology>
    </subcellularLocation>
</comment>
<proteinExistence type="inferred from homology"/>
<dbReference type="Proteomes" id="UP000190857">
    <property type="component" value="Unassembled WGS sequence"/>
</dbReference>